<dbReference type="GO" id="GO:0005682">
    <property type="term" value="C:U5 snRNP"/>
    <property type="evidence" value="ECO:0007669"/>
    <property type="project" value="InterPro"/>
</dbReference>
<dbReference type="AlphaFoldDB" id="A0AAV5IUK8"/>
<evidence type="ECO:0000313" key="2">
    <source>
        <dbReference type="EMBL" id="GKV04180.1"/>
    </source>
</evidence>
<organism evidence="2 3">
    <name type="scientific">Rubroshorea leprosula</name>
    <dbReference type="NCBI Taxonomy" id="152421"/>
    <lineage>
        <taxon>Eukaryota</taxon>
        <taxon>Viridiplantae</taxon>
        <taxon>Streptophyta</taxon>
        <taxon>Embryophyta</taxon>
        <taxon>Tracheophyta</taxon>
        <taxon>Spermatophyta</taxon>
        <taxon>Magnoliopsida</taxon>
        <taxon>eudicotyledons</taxon>
        <taxon>Gunneridae</taxon>
        <taxon>Pentapetalae</taxon>
        <taxon>rosids</taxon>
        <taxon>malvids</taxon>
        <taxon>Malvales</taxon>
        <taxon>Dipterocarpaceae</taxon>
        <taxon>Rubroshorea</taxon>
    </lineage>
</organism>
<feature type="compositionally biased region" description="Basic residues" evidence="1">
    <location>
        <begin position="1"/>
        <end position="12"/>
    </location>
</feature>
<proteinExistence type="predicted"/>
<evidence type="ECO:0000256" key="1">
    <source>
        <dbReference type="SAM" id="MobiDB-lite"/>
    </source>
</evidence>
<dbReference type="Proteomes" id="UP001054252">
    <property type="component" value="Unassembled WGS sequence"/>
</dbReference>
<keyword evidence="3" id="KW-1185">Reference proteome</keyword>
<dbReference type="PANTHER" id="PTHR13138">
    <property type="entry name" value="PROTEIN LIN1"/>
    <property type="match status" value="1"/>
</dbReference>
<evidence type="ECO:0000313" key="3">
    <source>
        <dbReference type="Proteomes" id="UP001054252"/>
    </source>
</evidence>
<protein>
    <submittedName>
        <fullName evidence="2">Uncharacterized protein</fullName>
    </submittedName>
</protein>
<reference evidence="2 3" key="1">
    <citation type="journal article" date="2021" name="Commun. Biol.">
        <title>The genome of Shorea leprosula (Dipterocarpaceae) highlights the ecological relevance of drought in aseasonal tropical rainforests.</title>
        <authorList>
            <person name="Ng K.K.S."/>
            <person name="Kobayashi M.J."/>
            <person name="Fawcett J.A."/>
            <person name="Hatakeyama M."/>
            <person name="Paape T."/>
            <person name="Ng C.H."/>
            <person name="Ang C.C."/>
            <person name="Tnah L.H."/>
            <person name="Lee C.T."/>
            <person name="Nishiyama T."/>
            <person name="Sese J."/>
            <person name="O'Brien M.J."/>
            <person name="Copetti D."/>
            <person name="Mohd Noor M.I."/>
            <person name="Ong R.C."/>
            <person name="Putra M."/>
            <person name="Sireger I.Z."/>
            <person name="Indrioko S."/>
            <person name="Kosugi Y."/>
            <person name="Izuno A."/>
            <person name="Isagi Y."/>
            <person name="Lee S.L."/>
            <person name="Shimizu K.K."/>
        </authorList>
    </citation>
    <scope>NUCLEOTIDE SEQUENCE [LARGE SCALE GENOMIC DNA]</scope>
    <source>
        <strain evidence="2">214</strain>
    </source>
</reference>
<feature type="compositionally biased region" description="Basic and acidic residues" evidence="1">
    <location>
        <begin position="13"/>
        <end position="24"/>
    </location>
</feature>
<gene>
    <name evidence="2" type="ORF">SLEP1_g16375</name>
</gene>
<feature type="region of interest" description="Disordered" evidence="1">
    <location>
        <begin position="1"/>
        <end position="41"/>
    </location>
</feature>
<comment type="caution">
    <text evidence="2">The sequence shown here is derived from an EMBL/GenBank/DDBJ whole genome shotgun (WGS) entry which is preliminary data.</text>
</comment>
<accession>A0AAV5IUK8</accession>
<dbReference type="InterPro" id="IPR039905">
    <property type="entry name" value="CD2BP2/Lin1"/>
</dbReference>
<name>A0AAV5IUK8_9ROSI</name>
<feature type="compositionally biased region" description="Basic residues" evidence="1">
    <location>
        <begin position="28"/>
        <end position="39"/>
    </location>
</feature>
<dbReference type="EMBL" id="BPVZ01000021">
    <property type="protein sequence ID" value="GKV04180.1"/>
    <property type="molecule type" value="Genomic_DNA"/>
</dbReference>
<sequence length="350" mass="40639">MRKKNYLSSRKRPFFEDKDSDYNDRPSAPKRARFPKVKKVKPEEEESNIAQPFLALFAFLSPSLWVLLENSRLLLREPRFGFSRRTIWVLSENHLGRRKERREKEKSGLVTVGINGRNREEWVCNGVCVQRVRVYHFPFVEDGVQIEPFNLKEERQISYFDRRGNFVQCFDDKFNDPWLDGLEFTKPKLAGKNVPTRTTHTPTVTRINNEDAEGNIGTIKRRIANVLEPGETVLQALRGLKGTSKNRKEKIAAETNKVFDQLTDDEGDYCVYHERQEGYKQCRSSYDSAYDKSSGYKESSSLGYVISHLQDFISQQHRSNGIAIMRRLAHSRIFIRLHQAGAGSHDFLTL</sequence>
<dbReference type="PANTHER" id="PTHR13138:SF3">
    <property type="entry name" value="CD2 ANTIGEN CYTOPLASMIC TAIL-BINDING PROTEIN 2"/>
    <property type="match status" value="1"/>
</dbReference>